<evidence type="ECO:0000313" key="3">
    <source>
        <dbReference type="EMBL" id="CAK0813899.1"/>
    </source>
</evidence>
<feature type="compositionally biased region" description="Low complexity" evidence="1">
    <location>
        <begin position="88"/>
        <end position="104"/>
    </location>
</feature>
<reference evidence="3" key="1">
    <citation type="submission" date="2023-10" db="EMBL/GenBank/DDBJ databases">
        <authorList>
            <person name="Chen Y."/>
            <person name="Shah S."/>
            <person name="Dougan E. K."/>
            <person name="Thang M."/>
            <person name="Chan C."/>
        </authorList>
    </citation>
    <scope>NUCLEOTIDE SEQUENCE [LARGE SCALE GENOMIC DNA]</scope>
</reference>
<name>A0ABN9R526_9DINO</name>
<feature type="compositionally biased region" description="Basic and acidic residues" evidence="1">
    <location>
        <begin position="76"/>
        <end position="86"/>
    </location>
</feature>
<evidence type="ECO:0000256" key="1">
    <source>
        <dbReference type="SAM" id="MobiDB-lite"/>
    </source>
</evidence>
<feature type="chain" id="PRO_5046577723" evidence="2">
    <location>
        <begin position="19"/>
        <end position="117"/>
    </location>
</feature>
<evidence type="ECO:0000313" key="4">
    <source>
        <dbReference type="Proteomes" id="UP001189429"/>
    </source>
</evidence>
<gene>
    <name evidence="3" type="ORF">PCOR1329_LOCUS17676</name>
</gene>
<feature type="compositionally biased region" description="Pro residues" evidence="1">
    <location>
        <begin position="105"/>
        <end position="117"/>
    </location>
</feature>
<feature type="region of interest" description="Disordered" evidence="1">
    <location>
        <begin position="69"/>
        <end position="117"/>
    </location>
</feature>
<protein>
    <submittedName>
        <fullName evidence="3">Uncharacterized protein</fullName>
    </submittedName>
</protein>
<evidence type="ECO:0000256" key="2">
    <source>
        <dbReference type="SAM" id="SignalP"/>
    </source>
</evidence>
<dbReference type="Proteomes" id="UP001189429">
    <property type="component" value="Unassembled WGS sequence"/>
</dbReference>
<sequence>MGFFIIVAFFLCAWMGDRRKLLDDGDGPRRHGELLGMVCSGRGKLADMVGRQAGIRRRCCCCRSAAVAPAPLPSEGARDHAARAETEAQPADAAPPSAGAAAPEQAPPPAERPGPRG</sequence>
<feature type="signal peptide" evidence="2">
    <location>
        <begin position="1"/>
        <end position="18"/>
    </location>
</feature>
<keyword evidence="2" id="KW-0732">Signal</keyword>
<keyword evidence="4" id="KW-1185">Reference proteome</keyword>
<organism evidence="3 4">
    <name type="scientific">Prorocentrum cordatum</name>
    <dbReference type="NCBI Taxonomy" id="2364126"/>
    <lineage>
        <taxon>Eukaryota</taxon>
        <taxon>Sar</taxon>
        <taxon>Alveolata</taxon>
        <taxon>Dinophyceae</taxon>
        <taxon>Prorocentrales</taxon>
        <taxon>Prorocentraceae</taxon>
        <taxon>Prorocentrum</taxon>
    </lineage>
</organism>
<comment type="caution">
    <text evidence="3">The sequence shown here is derived from an EMBL/GenBank/DDBJ whole genome shotgun (WGS) entry which is preliminary data.</text>
</comment>
<proteinExistence type="predicted"/>
<dbReference type="EMBL" id="CAUYUJ010005513">
    <property type="protein sequence ID" value="CAK0813899.1"/>
    <property type="molecule type" value="Genomic_DNA"/>
</dbReference>
<accession>A0ABN9R526</accession>